<dbReference type="EMBL" id="OK054585">
    <property type="protein sequence ID" value="UDD74501.1"/>
    <property type="molecule type" value="Genomic_DNA"/>
</dbReference>
<keyword evidence="4" id="KW-0150">Chloroplast</keyword>
<organism evidence="4">
    <name type="scientific">Brasenia schreberi</name>
    <name type="common">Water shield</name>
    <dbReference type="NCBI Taxonomy" id="4424"/>
    <lineage>
        <taxon>Eukaryota</taxon>
        <taxon>Viridiplantae</taxon>
        <taxon>Streptophyta</taxon>
        <taxon>Embryophyta</taxon>
        <taxon>Tracheophyta</taxon>
        <taxon>Spermatophyta</taxon>
        <taxon>Magnoliopsida</taxon>
        <taxon>Nymphaeales</taxon>
        <taxon>Cabombaceae</taxon>
        <taxon>Brasenia</taxon>
    </lineage>
</organism>
<reference evidence="4" key="1">
    <citation type="submission" date="2021-01" db="EMBL/GenBank/DDBJ databases">
        <title>Complete chloroplast genome of Brasenia schreberi.</title>
        <authorList>
            <person name="Yang T."/>
        </authorList>
    </citation>
    <scope>NUCLEOTIDE SEQUENCE</scope>
</reference>
<dbReference type="InterPro" id="IPR019645">
    <property type="entry name" value="Uncharacterised_Ycf15"/>
</dbReference>
<dbReference type="EMBL" id="OK054584">
    <property type="protein sequence ID" value="UDD74414.1"/>
    <property type="molecule type" value="Genomic_DNA"/>
</dbReference>
<evidence type="ECO:0000313" key="6">
    <source>
        <dbReference type="EMBL" id="UDD74484.1"/>
    </source>
</evidence>
<dbReference type="EMBL" id="OK054585">
    <property type="protein sequence ID" value="UDD74484.1"/>
    <property type="molecule type" value="Genomic_DNA"/>
</dbReference>
<evidence type="ECO:0000313" key="4">
    <source>
        <dbReference type="EMBL" id="QST20169.1"/>
    </source>
</evidence>
<proteinExistence type="inferred from homology"/>
<geneLocation type="chloroplast" evidence="4"/>
<comment type="subcellular location">
    <subcellularLocation>
        <location evidence="1">Plastid</location>
    </subcellularLocation>
</comment>
<evidence type="ECO:0000256" key="2">
    <source>
        <dbReference type="ARBA" id="ARBA00009896"/>
    </source>
</evidence>
<evidence type="ECO:0000256" key="1">
    <source>
        <dbReference type="ARBA" id="ARBA00004474"/>
    </source>
</evidence>
<keyword evidence="3 4" id="KW-0934">Plastid</keyword>
<evidence type="ECO:0000256" key="3">
    <source>
        <dbReference type="ARBA" id="ARBA00022640"/>
    </source>
</evidence>
<comment type="similarity">
    <text evidence="2">Belongs to the ycf15 family.</text>
</comment>
<accession>A0A8A1RYH4</accession>
<sequence>MYGWYELPKQEFWNGEQPEPITHYIKQFPLMKHGNPLENQKCACPMKCLLLSAPITNHWFN</sequence>
<evidence type="ECO:0000313" key="5">
    <source>
        <dbReference type="EMBL" id="UDD74397.1"/>
    </source>
</evidence>
<reference evidence="5" key="2">
    <citation type="submission" date="2021-09" db="EMBL/GenBank/DDBJ databases">
        <authorList>
            <person name="Li J."/>
            <person name="Qin Q."/>
            <person name="Zeng S."/>
            <person name="Yu J."/>
        </authorList>
    </citation>
    <scope>NUCLEOTIDE SEQUENCE</scope>
    <source>
        <strain evidence="5">YJ-061-1</strain>
        <strain evidence="6">YJ-061-2</strain>
    </source>
</reference>
<dbReference type="GO" id="GO:0009536">
    <property type="term" value="C:plastid"/>
    <property type="evidence" value="ECO:0007669"/>
    <property type="project" value="UniProtKB-SubCell"/>
</dbReference>
<dbReference type="AlphaFoldDB" id="A0A8A1RYH4"/>
<dbReference type="EMBL" id="MW540652">
    <property type="protein sequence ID" value="QST20169.1"/>
    <property type="molecule type" value="Genomic_DNA"/>
</dbReference>
<dbReference type="EMBL" id="MW540652">
    <property type="protein sequence ID" value="QST20186.1"/>
    <property type="molecule type" value="Genomic_DNA"/>
</dbReference>
<dbReference type="EMBL" id="OK054584">
    <property type="protein sequence ID" value="UDD74397.1"/>
    <property type="molecule type" value="Genomic_DNA"/>
</dbReference>
<name>A0A8A1RYH4_BRASC</name>
<gene>
    <name evidence="4" type="primary">ycf15</name>
</gene>
<dbReference type="Pfam" id="PF10705">
    <property type="entry name" value="Ycf15"/>
    <property type="match status" value="1"/>
</dbReference>
<protein>
    <submittedName>
        <fullName evidence="4">Hypothetical chloroplast RF15</fullName>
    </submittedName>
</protein>